<feature type="compositionally biased region" description="Low complexity" evidence="1">
    <location>
        <begin position="322"/>
        <end position="357"/>
    </location>
</feature>
<feature type="compositionally biased region" description="Basic and acidic residues" evidence="1">
    <location>
        <begin position="605"/>
        <end position="643"/>
    </location>
</feature>
<feature type="compositionally biased region" description="Basic and acidic residues" evidence="1">
    <location>
        <begin position="300"/>
        <end position="317"/>
    </location>
</feature>
<protein>
    <recommendedName>
        <fullName evidence="2">CID domain-containing protein</fullName>
    </recommendedName>
</protein>
<feature type="region of interest" description="Disordered" evidence="1">
    <location>
        <begin position="206"/>
        <end position="466"/>
    </location>
</feature>
<dbReference type="EMBL" id="JQDR03011104">
    <property type="protein sequence ID" value="KAA0193276.1"/>
    <property type="molecule type" value="Genomic_DNA"/>
</dbReference>
<dbReference type="GO" id="GO:0000993">
    <property type="term" value="F:RNA polymerase II complex binding"/>
    <property type="evidence" value="ECO:0007669"/>
    <property type="project" value="InterPro"/>
</dbReference>
<dbReference type="InterPro" id="IPR047415">
    <property type="entry name" value="Pcf11_CID"/>
</dbReference>
<feature type="compositionally biased region" description="Basic and acidic residues" evidence="1">
    <location>
        <begin position="370"/>
        <end position="387"/>
    </location>
</feature>
<feature type="compositionally biased region" description="Low complexity" evidence="1">
    <location>
        <begin position="216"/>
        <end position="228"/>
    </location>
</feature>
<feature type="region of interest" description="Disordered" evidence="1">
    <location>
        <begin position="885"/>
        <end position="914"/>
    </location>
</feature>
<dbReference type="InterPro" id="IPR008942">
    <property type="entry name" value="ENTH_VHS"/>
</dbReference>
<feature type="compositionally biased region" description="Polar residues" evidence="1">
    <location>
        <begin position="671"/>
        <end position="699"/>
    </location>
</feature>
<dbReference type="GO" id="GO:0005737">
    <property type="term" value="C:cytoplasm"/>
    <property type="evidence" value="ECO:0007669"/>
    <property type="project" value="TreeGrafter"/>
</dbReference>
<feature type="compositionally biased region" description="Polar residues" evidence="1">
    <location>
        <begin position="388"/>
        <end position="401"/>
    </location>
</feature>
<accession>A0A6A0GZL6</accession>
<sequence>MNGVMDSHPEASEVAHDYKEALADLNSSKPQITFLTMLADENKEHAAVIVSAIQEYAHSCPQVQKLPCLYLVDSIIKNVKEDYIKLFQLKVHHLFAHIFEKVDERTRRKMYELRQTWNDIFRKSTLYGLDVKVQALDPAWPVTAPTPSASVPSQSSRAKPSTIFVNPTLLKSRGLSASGAEVGALPKELDMELKKKLALEKKQAMATVEKPAEKQSSGISSSSSSSLSKPTAWPSEASEAFPPAVPDTAKASVRIDRKPSQSPLATLPEPRRPPQATPPVKPQRVPTPTLAPHASPATTAEKHAPSRDPRAQSHDPRASSQDPRASSQDSRASSQVPRASSQDSRASSQDSRASSQDPRASPHASPATTAEKHAPSRDPRAQSHDPRASSQDPRASSQDPRASSHCAIPAATSSRDPRLGTARPVERPSSMHAIHPLKSATARSSNSSRDPRVVGKSRNISSRSLSKEIAEEANQLFKPDVLTKVPTKIKIDLKVFDASKSKPQVPVTSNRDPRIMSRDPRLAPKDEIKPSEVATLPPSSSVPASSSTSEAPSKKEPSASATKDTSKMRDKSNDRREEIQRELKKVDRKEKQRVENRSSSPRSSNKVERSQSPTKHRESSAHRSKDGRSSSKSSTHEQKKRDSPNVGSLIKSNSFVDTNDSKTGPPKDSQKTSALKTSSTHVTPAEASNVSVQSDAGSSKSEDLKASITTTTTSGPGPNEESKPALSTDNKAIPDEPSTTSSAKDSFRNVDRSLSRHRQHLRKRATPSPEPMEISPPPEIFSKENQEKKKENPEDGTDSDESDHYEANKPNPLIYMDKKGDVDLRLMGACAPGKSLPPADTSAAGPEPDDDLFGSTDVDLRTQVLPAAFQEGAAVTAGGLSVAREDQDLRKPGPAVVKPDLPVNDVTKEAPDDPEILIVEHKTHPSNWAKFREKNPEFKQFQRSCSTPSLPDTSVPAMQHSLSRGESCLQHSLSRALSALLPLQR</sequence>
<dbReference type="Gene3D" id="1.25.40.90">
    <property type="match status" value="1"/>
</dbReference>
<dbReference type="GO" id="GO:0003729">
    <property type="term" value="F:mRNA binding"/>
    <property type="evidence" value="ECO:0007669"/>
    <property type="project" value="InterPro"/>
</dbReference>
<proteinExistence type="predicted"/>
<feature type="compositionally biased region" description="Basic and acidic residues" evidence="1">
    <location>
        <begin position="781"/>
        <end position="793"/>
    </location>
</feature>
<evidence type="ECO:0000259" key="2">
    <source>
        <dbReference type="PROSITE" id="PS51391"/>
    </source>
</evidence>
<feature type="region of interest" description="Disordered" evidence="1">
    <location>
        <begin position="939"/>
        <end position="965"/>
    </location>
</feature>
<reference evidence="3" key="3">
    <citation type="submission" date="2019-06" db="EMBL/GenBank/DDBJ databases">
        <authorList>
            <person name="Poynton C."/>
            <person name="Hasenbein S."/>
            <person name="Benoit J.B."/>
            <person name="Sepulveda M.S."/>
            <person name="Poelchau M.F."/>
            <person name="Murali S.C."/>
            <person name="Chen S."/>
            <person name="Glastad K.M."/>
            <person name="Werren J.H."/>
            <person name="Vineis J.H."/>
            <person name="Bowen J.L."/>
            <person name="Friedrich M."/>
            <person name="Jones J."/>
            <person name="Robertson H.M."/>
            <person name="Feyereisen R."/>
            <person name="Mechler-Hickson A."/>
            <person name="Mathers N."/>
            <person name="Lee C.E."/>
            <person name="Colbourne J.K."/>
            <person name="Biales A."/>
            <person name="Johnston J.S."/>
            <person name="Wellborn G.A."/>
            <person name="Rosendale A.J."/>
            <person name="Cridge A.G."/>
            <person name="Munoz-Torres M.C."/>
            <person name="Bain P.A."/>
            <person name="Manny A.R."/>
            <person name="Major K.M."/>
            <person name="Lambert F.N."/>
            <person name="Vulpe C.D."/>
            <person name="Tuck P."/>
            <person name="Blalock B.J."/>
            <person name="Lin Y.-Y."/>
            <person name="Smith M.E."/>
            <person name="Ochoa-Acuna H."/>
            <person name="Chen M.-J.M."/>
            <person name="Childers C.P."/>
            <person name="Qu J."/>
            <person name="Dugan S."/>
            <person name="Lee S.L."/>
            <person name="Chao H."/>
            <person name="Dinh H."/>
            <person name="Han Y."/>
            <person name="Doddapaneni H."/>
            <person name="Worley K.C."/>
            <person name="Muzny D.M."/>
            <person name="Gibbs R.A."/>
            <person name="Richards S."/>
        </authorList>
    </citation>
    <scope>NUCLEOTIDE SEQUENCE</scope>
    <source>
        <strain evidence="3">HAZT.00-mixed</strain>
        <tissue evidence="3">Whole organism</tissue>
    </source>
</reference>
<dbReference type="Proteomes" id="UP000711488">
    <property type="component" value="Unassembled WGS sequence"/>
</dbReference>
<dbReference type="GO" id="GO:0005849">
    <property type="term" value="C:mRNA cleavage factor complex"/>
    <property type="evidence" value="ECO:0007669"/>
    <property type="project" value="TreeGrafter"/>
</dbReference>
<feature type="domain" description="CID" evidence="2">
    <location>
        <begin position="10"/>
        <end position="137"/>
    </location>
</feature>
<comment type="caution">
    <text evidence="3">The sequence shown here is derived from an EMBL/GenBank/DDBJ whole genome shotgun (WGS) entry which is preliminary data.</text>
</comment>
<dbReference type="PANTHER" id="PTHR15921:SF3">
    <property type="entry name" value="PRE-MRNA CLEAVAGE COMPLEX 2 PROTEIN PCF11"/>
    <property type="match status" value="1"/>
</dbReference>
<dbReference type="PROSITE" id="PS51391">
    <property type="entry name" value="CID"/>
    <property type="match status" value="1"/>
</dbReference>
<evidence type="ECO:0000256" key="1">
    <source>
        <dbReference type="SAM" id="MobiDB-lite"/>
    </source>
</evidence>
<dbReference type="GO" id="GO:0006369">
    <property type="term" value="P:termination of RNA polymerase II transcription"/>
    <property type="evidence" value="ECO:0007669"/>
    <property type="project" value="InterPro"/>
</dbReference>
<dbReference type="InterPro" id="IPR006569">
    <property type="entry name" value="CID_dom"/>
</dbReference>
<dbReference type="InterPro" id="IPR045154">
    <property type="entry name" value="PCF11-like"/>
</dbReference>
<feature type="region of interest" description="Disordered" evidence="1">
    <location>
        <begin position="492"/>
        <end position="815"/>
    </location>
</feature>
<feature type="compositionally biased region" description="Basic residues" evidence="1">
    <location>
        <begin position="755"/>
        <end position="765"/>
    </location>
</feature>
<feature type="compositionally biased region" description="Low complexity" evidence="1">
    <location>
        <begin position="537"/>
        <end position="551"/>
    </location>
</feature>
<feature type="compositionally biased region" description="Polar residues" evidence="1">
    <location>
        <begin position="650"/>
        <end position="662"/>
    </location>
</feature>
<dbReference type="PANTHER" id="PTHR15921">
    <property type="entry name" value="PRE-MRNA CLEAVAGE COMPLEX II"/>
    <property type="match status" value="1"/>
</dbReference>
<evidence type="ECO:0000313" key="3">
    <source>
        <dbReference type="EMBL" id="KAA0193276.1"/>
    </source>
</evidence>
<reference evidence="3" key="1">
    <citation type="submission" date="2014-08" db="EMBL/GenBank/DDBJ databases">
        <authorList>
            <person name="Murali S."/>
            <person name="Richards S."/>
            <person name="Bandaranaike D."/>
            <person name="Bellair M."/>
            <person name="Blankenburg K."/>
            <person name="Chao H."/>
            <person name="Dinh H."/>
            <person name="Doddapaneni H."/>
            <person name="Dugan-Rocha S."/>
            <person name="Elkadiri S."/>
            <person name="Gnanaolivu R."/>
            <person name="Hughes D."/>
            <person name="Lee S."/>
            <person name="Li M."/>
            <person name="Ming W."/>
            <person name="Munidasa M."/>
            <person name="Muniz J."/>
            <person name="Nguyen L."/>
            <person name="Osuji N."/>
            <person name="Pu L.-L."/>
            <person name="Puazo M."/>
            <person name="Skinner E."/>
            <person name="Qu C."/>
            <person name="Quiroz J."/>
            <person name="Raj R."/>
            <person name="Weissenberger G."/>
            <person name="Xin Y."/>
            <person name="Zou X."/>
            <person name="Han Y."/>
            <person name="Worley K."/>
            <person name="Muzny D."/>
            <person name="Gibbs R."/>
        </authorList>
    </citation>
    <scope>NUCLEOTIDE SEQUENCE</scope>
    <source>
        <strain evidence="3">HAZT.00-mixed</strain>
        <tissue evidence="3">Whole organism</tissue>
    </source>
</reference>
<gene>
    <name evidence="3" type="ORF">HAZT_HAZT011905</name>
</gene>
<dbReference type="AlphaFoldDB" id="A0A6A0GZL6"/>
<feature type="compositionally biased region" description="Pro residues" evidence="1">
    <location>
        <begin position="768"/>
        <end position="779"/>
    </location>
</feature>
<feature type="compositionally biased region" description="Basic and acidic residues" evidence="1">
    <location>
        <begin position="564"/>
        <end position="596"/>
    </location>
</feature>
<feature type="compositionally biased region" description="Polar residues" evidence="1">
    <location>
        <begin position="941"/>
        <end position="952"/>
    </location>
</feature>
<feature type="compositionally biased region" description="Basic and acidic residues" evidence="1">
    <location>
        <begin position="745"/>
        <end position="754"/>
    </location>
</feature>
<dbReference type="SMART" id="SM00582">
    <property type="entry name" value="RPR"/>
    <property type="match status" value="1"/>
</dbReference>
<organism evidence="3">
    <name type="scientific">Hyalella azteca</name>
    <name type="common">Amphipod</name>
    <dbReference type="NCBI Taxonomy" id="294128"/>
    <lineage>
        <taxon>Eukaryota</taxon>
        <taxon>Metazoa</taxon>
        <taxon>Ecdysozoa</taxon>
        <taxon>Arthropoda</taxon>
        <taxon>Crustacea</taxon>
        <taxon>Multicrustacea</taxon>
        <taxon>Malacostraca</taxon>
        <taxon>Eumalacostraca</taxon>
        <taxon>Peracarida</taxon>
        <taxon>Amphipoda</taxon>
        <taxon>Senticaudata</taxon>
        <taxon>Talitrida</taxon>
        <taxon>Talitroidea</taxon>
        <taxon>Hyalellidae</taxon>
        <taxon>Hyalella</taxon>
    </lineage>
</organism>
<dbReference type="SUPFAM" id="SSF48464">
    <property type="entry name" value="ENTH/VHS domain"/>
    <property type="match status" value="1"/>
</dbReference>
<dbReference type="Pfam" id="PF04818">
    <property type="entry name" value="CID"/>
    <property type="match status" value="1"/>
</dbReference>
<dbReference type="CDD" id="cd16982">
    <property type="entry name" value="CID_Pcf11"/>
    <property type="match status" value="1"/>
</dbReference>
<dbReference type="GO" id="GO:0031124">
    <property type="term" value="P:mRNA 3'-end processing"/>
    <property type="evidence" value="ECO:0007669"/>
    <property type="project" value="InterPro"/>
</dbReference>
<name>A0A6A0GZL6_HYAAZ</name>
<reference evidence="3" key="2">
    <citation type="journal article" date="2018" name="Environ. Sci. Technol.">
        <title>The Toxicogenome of Hyalella azteca: A Model for Sediment Ecotoxicology and Evolutionary Toxicology.</title>
        <authorList>
            <person name="Poynton H.C."/>
            <person name="Hasenbein S."/>
            <person name="Benoit J.B."/>
            <person name="Sepulveda M.S."/>
            <person name="Poelchau M.F."/>
            <person name="Hughes D.S.T."/>
            <person name="Murali S.C."/>
            <person name="Chen S."/>
            <person name="Glastad K.M."/>
            <person name="Goodisman M.A.D."/>
            <person name="Werren J.H."/>
            <person name="Vineis J.H."/>
            <person name="Bowen J.L."/>
            <person name="Friedrich M."/>
            <person name="Jones J."/>
            <person name="Robertson H.M."/>
            <person name="Feyereisen R."/>
            <person name="Mechler-Hickson A."/>
            <person name="Mathers N."/>
            <person name="Lee C.E."/>
            <person name="Colbourne J.K."/>
            <person name="Biales A."/>
            <person name="Johnston J.S."/>
            <person name="Wellborn G.A."/>
            <person name="Rosendale A.J."/>
            <person name="Cridge A.G."/>
            <person name="Munoz-Torres M.C."/>
            <person name="Bain P.A."/>
            <person name="Manny A.R."/>
            <person name="Major K.M."/>
            <person name="Lambert F.N."/>
            <person name="Vulpe C.D."/>
            <person name="Tuck P."/>
            <person name="Blalock B.J."/>
            <person name="Lin Y.Y."/>
            <person name="Smith M.E."/>
            <person name="Ochoa-Acuna H."/>
            <person name="Chen M.M."/>
            <person name="Childers C.P."/>
            <person name="Qu J."/>
            <person name="Dugan S."/>
            <person name="Lee S.L."/>
            <person name="Chao H."/>
            <person name="Dinh H."/>
            <person name="Han Y."/>
            <person name="Doddapaneni H."/>
            <person name="Worley K.C."/>
            <person name="Muzny D.M."/>
            <person name="Gibbs R.A."/>
            <person name="Richards S."/>
        </authorList>
    </citation>
    <scope>NUCLEOTIDE SEQUENCE</scope>
    <source>
        <strain evidence="3">HAZT.00-mixed</strain>
        <tissue evidence="3">Whole organism</tissue>
    </source>
</reference>
<feature type="compositionally biased region" description="Basic and acidic residues" evidence="1">
    <location>
        <begin position="511"/>
        <end position="530"/>
    </location>
</feature>
<feature type="region of interest" description="Disordered" evidence="1">
    <location>
        <begin position="832"/>
        <end position="855"/>
    </location>
</feature>